<organism evidence="6 7">
    <name type="scientific">Phialemonium atrogriseum</name>
    <dbReference type="NCBI Taxonomy" id="1093897"/>
    <lineage>
        <taxon>Eukaryota</taxon>
        <taxon>Fungi</taxon>
        <taxon>Dikarya</taxon>
        <taxon>Ascomycota</taxon>
        <taxon>Pezizomycotina</taxon>
        <taxon>Sordariomycetes</taxon>
        <taxon>Sordariomycetidae</taxon>
        <taxon>Cephalothecales</taxon>
        <taxon>Cephalothecaceae</taxon>
        <taxon>Phialemonium</taxon>
    </lineage>
</organism>
<sequence length="470" mass="50090">MSVEKREGAPQSASEELGVKQEEHDGGAERTDSQVDSQPGPPPNGGWVAWLQVTASFVLYFNTLGLVNTYGAFQTYYEHELLRDISPSAISWIGSIQTFFLMAVGVVIGPLYDLGYLRSLLIAGTFLVTFGFMMTSISTEYWQVLLAQGVGIGLGTSCLSIPCIALVPTYFTTRRARAMGLATVGSSLGATVYPLIFHNLHPRIGFGWTIRIIGLIAGSMCCFSTVVMRPRVKPKPPAPGKKGGFSSVKALAKTAGLKERPYMMFCIAILFSNIAFFEPLFYLESYALAHGMEGRKMANYLLVILNAASIPGRIVPSFVADLIGPLDTFLAICALTAATTFYWVSVSNEAGNIAFAVLYGFFSGGVVSLAPVVLTTITADMGRLGTRLGFVAVLKGFGSLVGPPAAGALLGATGRYLGVQLFAAFAISLTAFFTLVLRFVVARGKMGTSEAGKVESRSGESDTQESARVG</sequence>
<dbReference type="GO" id="GO:0016020">
    <property type="term" value="C:membrane"/>
    <property type="evidence" value="ECO:0007669"/>
    <property type="project" value="UniProtKB-SubCell"/>
</dbReference>
<feature type="transmembrane region" description="Helical" evidence="4">
    <location>
        <begin position="416"/>
        <end position="441"/>
    </location>
</feature>
<dbReference type="Gene3D" id="1.20.1250.20">
    <property type="entry name" value="MFS general substrate transporter like domains"/>
    <property type="match status" value="1"/>
</dbReference>
<feature type="transmembrane region" description="Helical" evidence="4">
    <location>
        <begin position="389"/>
        <end position="410"/>
    </location>
</feature>
<keyword evidence="4" id="KW-0812">Transmembrane</keyword>
<evidence type="ECO:0000256" key="4">
    <source>
        <dbReference type="SAM" id="Phobius"/>
    </source>
</evidence>
<dbReference type="Pfam" id="PF07690">
    <property type="entry name" value="MFS_1"/>
    <property type="match status" value="1"/>
</dbReference>
<feature type="transmembrane region" description="Helical" evidence="4">
    <location>
        <begin position="262"/>
        <end position="282"/>
    </location>
</feature>
<dbReference type="Proteomes" id="UP001244011">
    <property type="component" value="Unassembled WGS sequence"/>
</dbReference>
<feature type="transmembrane region" description="Helical" evidence="4">
    <location>
        <begin position="297"/>
        <end position="315"/>
    </location>
</feature>
<feature type="transmembrane region" description="Helical" evidence="4">
    <location>
        <begin position="145"/>
        <end position="171"/>
    </location>
</feature>
<feature type="region of interest" description="Disordered" evidence="3">
    <location>
        <begin position="451"/>
        <end position="470"/>
    </location>
</feature>
<feature type="transmembrane region" description="Helical" evidence="4">
    <location>
        <begin position="356"/>
        <end position="377"/>
    </location>
</feature>
<feature type="transmembrane region" description="Helical" evidence="4">
    <location>
        <begin position="178"/>
        <end position="196"/>
    </location>
</feature>
<name>A0AAJ0BWU6_9PEZI</name>
<feature type="compositionally biased region" description="Basic and acidic residues" evidence="3">
    <location>
        <begin position="17"/>
        <end position="33"/>
    </location>
</feature>
<feature type="transmembrane region" description="Helical" evidence="4">
    <location>
        <begin position="89"/>
        <end position="112"/>
    </location>
</feature>
<keyword evidence="4" id="KW-1133">Transmembrane helix</keyword>
<comment type="caution">
    <text evidence="6">The sequence shown here is derived from an EMBL/GenBank/DDBJ whole genome shotgun (WGS) entry which is preliminary data.</text>
</comment>
<dbReference type="EMBL" id="MU839013">
    <property type="protein sequence ID" value="KAK1765935.1"/>
    <property type="molecule type" value="Genomic_DNA"/>
</dbReference>
<proteinExistence type="inferred from homology"/>
<dbReference type="PANTHER" id="PTHR11360:SF280">
    <property type="entry name" value="MONOCARBOXYLATE TRANSPORTER, PUTATIVE (AFU_ORTHOLOGUE AFUA_1G05170)-RELATED"/>
    <property type="match status" value="1"/>
</dbReference>
<evidence type="ECO:0000313" key="6">
    <source>
        <dbReference type="EMBL" id="KAK1765935.1"/>
    </source>
</evidence>
<feature type="region of interest" description="Disordered" evidence="3">
    <location>
        <begin position="1"/>
        <end position="41"/>
    </location>
</feature>
<feature type="transmembrane region" description="Helical" evidence="4">
    <location>
        <begin position="119"/>
        <end position="139"/>
    </location>
</feature>
<dbReference type="InterPro" id="IPR020846">
    <property type="entry name" value="MFS_dom"/>
</dbReference>
<feature type="transmembrane region" description="Helical" evidence="4">
    <location>
        <begin position="57"/>
        <end position="77"/>
    </location>
</feature>
<feature type="transmembrane region" description="Helical" evidence="4">
    <location>
        <begin position="322"/>
        <end position="344"/>
    </location>
</feature>
<keyword evidence="7" id="KW-1185">Reference proteome</keyword>
<dbReference type="PANTHER" id="PTHR11360">
    <property type="entry name" value="MONOCARBOXYLATE TRANSPORTER"/>
    <property type="match status" value="1"/>
</dbReference>
<dbReference type="PROSITE" id="PS50850">
    <property type="entry name" value="MFS"/>
    <property type="match status" value="1"/>
</dbReference>
<evidence type="ECO:0000313" key="7">
    <source>
        <dbReference type="Proteomes" id="UP001244011"/>
    </source>
</evidence>
<dbReference type="InterPro" id="IPR050327">
    <property type="entry name" value="Proton-linked_MCT"/>
</dbReference>
<evidence type="ECO:0000256" key="1">
    <source>
        <dbReference type="ARBA" id="ARBA00004141"/>
    </source>
</evidence>
<dbReference type="SUPFAM" id="SSF103473">
    <property type="entry name" value="MFS general substrate transporter"/>
    <property type="match status" value="1"/>
</dbReference>
<dbReference type="GeneID" id="85307913"/>
<dbReference type="AlphaFoldDB" id="A0AAJ0BWU6"/>
<comment type="similarity">
    <text evidence="2">Belongs to the major facilitator superfamily. Monocarboxylate porter (TC 2.A.1.13) family.</text>
</comment>
<evidence type="ECO:0000256" key="2">
    <source>
        <dbReference type="ARBA" id="ARBA00006727"/>
    </source>
</evidence>
<gene>
    <name evidence="6" type="ORF">QBC33DRAFT_454369</name>
</gene>
<dbReference type="InterPro" id="IPR036259">
    <property type="entry name" value="MFS_trans_sf"/>
</dbReference>
<dbReference type="RefSeq" id="XP_060282148.1">
    <property type="nucleotide sequence ID" value="XM_060424726.1"/>
</dbReference>
<protein>
    <submittedName>
        <fullName evidence="6">Riboflavin transporter MCH5</fullName>
    </submittedName>
</protein>
<dbReference type="CDD" id="cd17352">
    <property type="entry name" value="MFS_MCT_SLC16"/>
    <property type="match status" value="1"/>
</dbReference>
<evidence type="ECO:0000256" key="3">
    <source>
        <dbReference type="SAM" id="MobiDB-lite"/>
    </source>
</evidence>
<accession>A0AAJ0BWU6</accession>
<comment type="subcellular location">
    <subcellularLocation>
        <location evidence="1">Membrane</location>
        <topology evidence="1">Multi-pass membrane protein</topology>
    </subcellularLocation>
</comment>
<dbReference type="InterPro" id="IPR011701">
    <property type="entry name" value="MFS"/>
</dbReference>
<keyword evidence="4" id="KW-0472">Membrane</keyword>
<reference evidence="6" key="1">
    <citation type="submission" date="2023-06" db="EMBL/GenBank/DDBJ databases">
        <title>Genome-scale phylogeny and comparative genomics of the fungal order Sordariales.</title>
        <authorList>
            <consortium name="Lawrence Berkeley National Laboratory"/>
            <person name="Hensen N."/>
            <person name="Bonometti L."/>
            <person name="Westerberg I."/>
            <person name="Brannstrom I.O."/>
            <person name="Guillou S."/>
            <person name="Cros-Aarteil S."/>
            <person name="Calhoun S."/>
            <person name="Haridas S."/>
            <person name="Kuo A."/>
            <person name="Mondo S."/>
            <person name="Pangilinan J."/>
            <person name="Riley R."/>
            <person name="Labutti K."/>
            <person name="Andreopoulos B."/>
            <person name="Lipzen A."/>
            <person name="Chen C."/>
            <person name="Yanf M."/>
            <person name="Daum C."/>
            <person name="Ng V."/>
            <person name="Clum A."/>
            <person name="Steindorff A."/>
            <person name="Ohm R."/>
            <person name="Martin F."/>
            <person name="Silar P."/>
            <person name="Natvig D."/>
            <person name="Lalanne C."/>
            <person name="Gautier V."/>
            <person name="Ament-Velasquez S.L."/>
            <person name="Kruys A."/>
            <person name="Hutchinson M.I."/>
            <person name="Powell A.J."/>
            <person name="Barry K."/>
            <person name="Miller A.N."/>
            <person name="Grigoriev I.V."/>
            <person name="Debuchy R."/>
            <person name="Gladieux P."/>
            <person name="Thoren M.H."/>
            <person name="Johannesson H."/>
        </authorList>
    </citation>
    <scope>NUCLEOTIDE SEQUENCE</scope>
    <source>
        <strain evidence="6">8032-3</strain>
    </source>
</reference>
<dbReference type="GO" id="GO:0022857">
    <property type="term" value="F:transmembrane transporter activity"/>
    <property type="evidence" value="ECO:0007669"/>
    <property type="project" value="InterPro"/>
</dbReference>
<feature type="domain" description="Major facilitator superfamily (MFS) profile" evidence="5">
    <location>
        <begin position="48"/>
        <end position="446"/>
    </location>
</feature>
<evidence type="ECO:0000259" key="5">
    <source>
        <dbReference type="PROSITE" id="PS50850"/>
    </source>
</evidence>
<feature type="transmembrane region" description="Helical" evidence="4">
    <location>
        <begin position="208"/>
        <end position="228"/>
    </location>
</feature>